<dbReference type="InterPro" id="IPR045057">
    <property type="entry name" value="Gcn5-rel_NAT"/>
</dbReference>
<dbReference type="PANTHER" id="PTHR31435">
    <property type="entry name" value="PROTEIN NATD1"/>
    <property type="match status" value="1"/>
</dbReference>
<dbReference type="AlphaFoldDB" id="A0A7L4YRY8"/>
<protein>
    <submittedName>
        <fullName evidence="3">N-acetyltransferase</fullName>
    </submittedName>
</protein>
<feature type="domain" description="Cyclic nucleotide-binding" evidence="1">
    <location>
        <begin position="1"/>
        <end position="54"/>
    </location>
</feature>
<evidence type="ECO:0000259" key="2">
    <source>
        <dbReference type="PROSITE" id="PS51729"/>
    </source>
</evidence>
<evidence type="ECO:0000313" key="3">
    <source>
        <dbReference type="EMBL" id="QHC01327.1"/>
    </source>
</evidence>
<dbReference type="KEGG" id="eke:EK0264_14245"/>
<evidence type="ECO:0000259" key="1">
    <source>
        <dbReference type="PROSITE" id="PS50042"/>
    </source>
</evidence>
<dbReference type="Gene3D" id="3.40.630.30">
    <property type="match status" value="1"/>
</dbReference>
<sequence length="107" mass="12093">MSDDNVQVRRGEKGDRFEIVKDGEVAGFTQYFDEGNQRVFFHTEVGEQYGGQGLAGILVKDALDTTRGEDLRVVPVCPYVASYVKKHDDEYGDIVDRPTPQILQKLR</sequence>
<dbReference type="OrthoDB" id="5405911at2"/>
<dbReference type="InterPro" id="IPR000595">
    <property type="entry name" value="cNMP-bd_dom"/>
</dbReference>
<dbReference type="RefSeq" id="WP_159546464.1">
    <property type="nucleotide sequence ID" value="NZ_CP047156.1"/>
</dbReference>
<dbReference type="InParanoid" id="A0A7L4YRY8"/>
<dbReference type="PROSITE" id="PS51729">
    <property type="entry name" value="GNAT_YJDJ"/>
    <property type="match status" value="1"/>
</dbReference>
<proteinExistence type="predicted"/>
<dbReference type="Proteomes" id="UP000463857">
    <property type="component" value="Chromosome"/>
</dbReference>
<accession>A0A7L4YRY8</accession>
<dbReference type="PANTHER" id="PTHR31435:SF10">
    <property type="entry name" value="BSR4717 PROTEIN"/>
    <property type="match status" value="1"/>
</dbReference>
<dbReference type="EMBL" id="CP047156">
    <property type="protein sequence ID" value="QHC01327.1"/>
    <property type="molecule type" value="Genomic_DNA"/>
</dbReference>
<name>A0A7L4YRY8_9ACTN</name>
<keyword evidence="4" id="KW-1185">Reference proteome</keyword>
<dbReference type="SUPFAM" id="SSF55729">
    <property type="entry name" value="Acyl-CoA N-acyltransferases (Nat)"/>
    <property type="match status" value="1"/>
</dbReference>
<dbReference type="GO" id="GO:0016740">
    <property type="term" value="F:transferase activity"/>
    <property type="evidence" value="ECO:0007669"/>
    <property type="project" value="UniProtKB-KW"/>
</dbReference>
<evidence type="ECO:0000313" key="4">
    <source>
        <dbReference type="Proteomes" id="UP000463857"/>
    </source>
</evidence>
<gene>
    <name evidence="3" type="ORF">EK0264_14245</name>
</gene>
<keyword evidence="3" id="KW-0808">Transferase</keyword>
<organism evidence="3 4">
    <name type="scientific">Epidermidibacterium keratini</name>
    <dbReference type="NCBI Taxonomy" id="1891644"/>
    <lineage>
        <taxon>Bacteria</taxon>
        <taxon>Bacillati</taxon>
        <taxon>Actinomycetota</taxon>
        <taxon>Actinomycetes</taxon>
        <taxon>Sporichthyales</taxon>
        <taxon>Sporichthyaceae</taxon>
        <taxon>Epidermidibacterium</taxon>
    </lineage>
</organism>
<dbReference type="PROSITE" id="PS50042">
    <property type="entry name" value="CNMP_BINDING_3"/>
    <property type="match status" value="1"/>
</dbReference>
<dbReference type="InterPro" id="IPR031165">
    <property type="entry name" value="GNAT_YJDJ"/>
</dbReference>
<reference evidence="3 4" key="1">
    <citation type="journal article" date="2018" name="Int. J. Syst. Evol. Microbiol.">
        <title>Epidermidibacterium keratini gen. nov., sp. nov., a member of the family Sporichthyaceae, isolated from keratin epidermis.</title>
        <authorList>
            <person name="Lee D.G."/>
            <person name="Trujillo M.E."/>
            <person name="Kang S."/>
            <person name="Nam J.J."/>
            <person name="Kim Y.J."/>
        </authorList>
    </citation>
    <scope>NUCLEOTIDE SEQUENCE [LARGE SCALE GENOMIC DNA]</scope>
    <source>
        <strain evidence="3 4">EPI-7</strain>
    </source>
</reference>
<dbReference type="Pfam" id="PF14542">
    <property type="entry name" value="Acetyltransf_CG"/>
    <property type="match status" value="1"/>
</dbReference>
<dbReference type="InterPro" id="IPR016181">
    <property type="entry name" value="Acyl_CoA_acyltransferase"/>
</dbReference>
<feature type="domain" description="N-acetyltransferase" evidence="2">
    <location>
        <begin position="9"/>
        <end position="96"/>
    </location>
</feature>